<reference evidence="1 2" key="1">
    <citation type="journal article" date="2024" name="BMC Genomics">
        <title>De novo assembly and annotation of Popillia japonica's genome with initial clues to its potential as an invasive pest.</title>
        <authorList>
            <person name="Cucini C."/>
            <person name="Boschi S."/>
            <person name="Funari R."/>
            <person name="Cardaioli E."/>
            <person name="Iannotti N."/>
            <person name="Marturano G."/>
            <person name="Paoli F."/>
            <person name="Bruttini M."/>
            <person name="Carapelli A."/>
            <person name="Frati F."/>
            <person name="Nardi F."/>
        </authorList>
    </citation>
    <scope>NUCLEOTIDE SEQUENCE [LARGE SCALE GENOMIC DNA]</scope>
    <source>
        <strain evidence="1">DMR45628</strain>
    </source>
</reference>
<sequence>MTDLDLLSCSFLIIFQAICNRYVILLETTKLYYMRLYKKYKCNKLGSMVSTNLHICSFNLHNGQFGDIPPISDMDLSLHNAVVYSKNDSSRSKKPVIPDFSENPDNVNKNMEISSLNNEQTSNLTYKKRRVPDFDDTYYVVPPKRIKSNVIHKETGNNLDASPEECISQSFASSSNRETNESFQTVIRQWEVNCLANPHRNYTHCACITGAEYEQQYEYNKHNFSCLKYFDDEIAVIDQNICITSQHNFSCLKYFDDEIAVIDQNICITSQRIEDLHKEYRAVNNFSISNIINKEKRNETDLKNRYASLCDARNEIFNLYVNQKNSTKLNFDAELMPQSEINMIKINREMLNSFQNHYGM</sequence>
<protein>
    <submittedName>
        <fullName evidence="1">Uncharacterized protein</fullName>
    </submittedName>
</protein>
<evidence type="ECO:0000313" key="1">
    <source>
        <dbReference type="EMBL" id="KAK9719809.1"/>
    </source>
</evidence>
<evidence type="ECO:0000313" key="2">
    <source>
        <dbReference type="Proteomes" id="UP001458880"/>
    </source>
</evidence>
<proteinExistence type="predicted"/>
<comment type="caution">
    <text evidence="1">The sequence shown here is derived from an EMBL/GenBank/DDBJ whole genome shotgun (WGS) entry which is preliminary data.</text>
</comment>
<dbReference type="EMBL" id="JASPKY010000216">
    <property type="protein sequence ID" value="KAK9719809.1"/>
    <property type="molecule type" value="Genomic_DNA"/>
</dbReference>
<dbReference type="Proteomes" id="UP001458880">
    <property type="component" value="Unassembled WGS sequence"/>
</dbReference>
<gene>
    <name evidence="1" type="ORF">QE152_g22461</name>
</gene>
<dbReference type="AlphaFoldDB" id="A0AAW1KKD5"/>
<accession>A0AAW1KKD5</accession>
<keyword evidence="2" id="KW-1185">Reference proteome</keyword>
<organism evidence="1 2">
    <name type="scientific">Popillia japonica</name>
    <name type="common">Japanese beetle</name>
    <dbReference type="NCBI Taxonomy" id="7064"/>
    <lineage>
        <taxon>Eukaryota</taxon>
        <taxon>Metazoa</taxon>
        <taxon>Ecdysozoa</taxon>
        <taxon>Arthropoda</taxon>
        <taxon>Hexapoda</taxon>
        <taxon>Insecta</taxon>
        <taxon>Pterygota</taxon>
        <taxon>Neoptera</taxon>
        <taxon>Endopterygota</taxon>
        <taxon>Coleoptera</taxon>
        <taxon>Polyphaga</taxon>
        <taxon>Scarabaeiformia</taxon>
        <taxon>Scarabaeidae</taxon>
        <taxon>Rutelinae</taxon>
        <taxon>Popillia</taxon>
    </lineage>
</organism>
<name>A0AAW1KKD5_POPJA</name>